<accession>A0A0F8W237</accession>
<protein>
    <submittedName>
        <fullName evidence="1">Uncharacterized protein</fullName>
    </submittedName>
</protein>
<proteinExistence type="predicted"/>
<reference evidence="1" key="1">
    <citation type="journal article" date="2015" name="Nature">
        <title>Complex archaea that bridge the gap between prokaryotes and eukaryotes.</title>
        <authorList>
            <person name="Spang A."/>
            <person name="Saw J.H."/>
            <person name="Jorgensen S.L."/>
            <person name="Zaremba-Niedzwiedzka K."/>
            <person name="Martijn J."/>
            <person name="Lind A.E."/>
            <person name="van Eijk R."/>
            <person name="Schleper C."/>
            <person name="Guy L."/>
            <person name="Ettema T.J."/>
        </authorList>
    </citation>
    <scope>NUCLEOTIDE SEQUENCE</scope>
</reference>
<organism evidence="1">
    <name type="scientific">marine sediment metagenome</name>
    <dbReference type="NCBI Taxonomy" id="412755"/>
    <lineage>
        <taxon>unclassified sequences</taxon>
        <taxon>metagenomes</taxon>
        <taxon>ecological metagenomes</taxon>
    </lineage>
</organism>
<comment type="caution">
    <text evidence="1">The sequence shown here is derived from an EMBL/GenBank/DDBJ whole genome shotgun (WGS) entry which is preliminary data.</text>
</comment>
<sequence length="36" mass="3737">MGVAAAPAEDLDGLIAIEIAELNFVLPAHITRNPPP</sequence>
<name>A0A0F8W237_9ZZZZ</name>
<gene>
    <name evidence="1" type="ORF">LCGC14_3122560</name>
</gene>
<dbReference type="AlphaFoldDB" id="A0A0F8W237"/>
<evidence type="ECO:0000313" key="1">
    <source>
        <dbReference type="EMBL" id="KKK50683.1"/>
    </source>
</evidence>
<dbReference type="EMBL" id="LAZR01067894">
    <property type="protein sequence ID" value="KKK50683.1"/>
    <property type="molecule type" value="Genomic_DNA"/>
</dbReference>